<dbReference type="InterPro" id="IPR000210">
    <property type="entry name" value="BTB/POZ_dom"/>
</dbReference>
<dbReference type="InterPro" id="IPR011333">
    <property type="entry name" value="SKP1/BTB/POZ_sf"/>
</dbReference>
<proteinExistence type="predicted"/>
<dbReference type="Gene3D" id="3.30.710.10">
    <property type="entry name" value="Potassium Channel Kv1.1, Chain A"/>
    <property type="match status" value="1"/>
</dbReference>
<dbReference type="SUPFAM" id="SSF54695">
    <property type="entry name" value="POZ domain"/>
    <property type="match status" value="1"/>
</dbReference>
<dbReference type="AlphaFoldDB" id="A0A8X6P0N4"/>
<evidence type="ECO:0000259" key="1">
    <source>
        <dbReference type="PROSITE" id="PS50097"/>
    </source>
</evidence>
<evidence type="ECO:0000313" key="3">
    <source>
        <dbReference type="Proteomes" id="UP000887013"/>
    </source>
</evidence>
<dbReference type="EMBL" id="BMAW01063542">
    <property type="protein sequence ID" value="GFT40779.1"/>
    <property type="molecule type" value="Genomic_DNA"/>
</dbReference>
<sequence length="548" mass="64094">MERSENCIHDVFNNAMKKLQTYQNMRLYIDSLSLRIDYLYKLPMNLVMTSNTEVKNEGCITFLWNIENFSYLMPKTDAYIKSPEFQVDSIKFSFWSLYLYPTERNENYFPFSLAGYFTVCCDTIQVEWEFAFLAEDGSVLVKSERKTMSLTSKIMTRPGLIVKIEKQEPQIEKDVLLSQDTLRTRWKLWRTDGKPVSPETFFARTVSNVITRGFLWDIKDFSTLEQGHKVDFVLDSKSKDKMVTFSLTVSEGGEMKIGVMPYKWKENRIKLQFWIKTWSGNDIYCRIRDIFTDKKNSTTFCLFFTKKYLLDNLYLKSDVLTLFCSYSSCNGEFFDSIRRIDTGITSLSINPVIVKPSTTNWIQAQSINMVDLKEDFGGLYVEGMLSDVKIRGTSRTFHVHKLILSARSPVFRKMLTANVNEKNQEYIDIQDTDDNTLHLILQYMYTNNLEGLEWGSALRLYAAALKYEIVVLKNKCSFFLKCYMCASNVCEVLIFADLHSDNDLKKTAQDYILKHESDIYYSNEWIHFVRNHGTLAAEVIFRKYNVRN</sequence>
<reference evidence="2" key="1">
    <citation type="submission" date="2020-08" db="EMBL/GenBank/DDBJ databases">
        <title>Multicomponent nature underlies the extraordinary mechanical properties of spider dragline silk.</title>
        <authorList>
            <person name="Kono N."/>
            <person name="Nakamura H."/>
            <person name="Mori M."/>
            <person name="Yoshida Y."/>
            <person name="Ohtoshi R."/>
            <person name="Malay A.D."/>
            <person name="Moran D.A.P."/>
            <person name="Tomita M."/>
            <person name="Numata K."/>
            <person name="Arakawa K."/>
        </authorList>
    </citation>
    <scope>NUCLEOTIDE SEQUENCE</scope>
</reference>
<feature type="domain" description="BTB" evidence="1">
    <location>
        <begin position="386"/>
        <end position="453"/>
    </location>
</feature>
<comment type="caution">
    <text evidence="2">The sequence shown here is derived from an EMBL/GenBank/DDBJ whole genome shotgun (WGS) entry which is preliminary data.</text>
</comment>
<keyword evidence="3" id="KW-1185">Reference proteome</keyword>
<dbReference type="Gene3D" id="2.60.210.10">
    <property type="entry name" value="Apoptosis, Tumor Necrosis Factor Receptor Associated Protein 2, Chain A"/>
    <property type="match status" value="1"/>
</dbReference>
<organism evidence="2 3">
    <name type="scientific">Nephila pilipes</name>
    <name type="common">Giant wood spider</name>
    <name type="synonym">Nephila maculata</name>
    <dbReference type="NCBI Taxonomy" id="299642"/>
    <lineage>
        <taxon>Eukaryota</taxon>
        <taxon>Metazoa</taxon>
        <taxon>Ecdysozoa</taxon>
        <taxon>Arthropoda</taxon>
        <taxon>Chelicerata</taxon>
        <taxon>Arachnida</taxon>
        <taxon>Araneae</taxon>
        <taxon>Araneomorphae</taxon>
        <taxon>Entelegynae</taxon>
        <taxon>Araneoidea</taxon>
        <taxon>Nephilidae</taxon>
        <taxon>Nephila</taxon>
    </lineage>
</organism>
<name>A0A8X6P0N4_NEPPI</name>
<dbReference type="OrthoDB" id="6427915at2759"/>
<gene>
    <name evidence="2" type="primary">spop</name>
    <name evidence="2" type="ORF">NPIL_246901</name>
</gene>
<dbReference type="Gene3D" id="1.25.40.420">
    <property type="match status" value="1"/>
</dbReference>
<dbReference type="SUPFAM" id="SSF49599">
    <property type="entry name" value="TRAF domain-like"/>
    <property type="match status" value="1"/>
</dbReference>
<evidence type="ECO:0000313" key="2">
    <source>
        <dbReference type="EMBL" id="GFT40779.1"/>
    </source>
</evidence>
<dbReference type="PROSITE" id="PS50097">
    <property type="entry name" value="BTB"/>
    <property type="match status" value="1"/>
</dbReference>
<dbReference type="Pfam" id="PF00651">
    <property type="entry name" value="BTB"/>
    <property type="match status" value="1"/>
</dbReference>
<dbReference type="PANTHER" id="PTHR24413">
    <property type="entry name" value="SPECKLE-TYPE POZ PROTEIN"/>
    <property type="match status" value="1"/>
</dbReference>
<dbReference type="InterPro" id="IPR008974">
    <property type="entry name" value="TRAF-like"/>
</dbReference>
<dbReference type="Proteomes" id="UP000887013">
    <property type="component" value="Unassembled WGS sequence"/>
</dbReference>
<dbReference type="SMART" id="SM00225">
    <property type="entry name" value="BTB"/>
    <property type="match status" value="1"/>
</dbReference>
<protein>
    <submittedName>
        <fullName evidence="2">Speckle-type POZ protein</fullName>
    </submittedName>
</protein>
<accession>A0A8X6P0N4</accession>
<dbReference type="CDD" id="cd18186">
    <property type="entry name" value="BTB_POZ_ZBTB_KLHL-like"/>
    <property type="match status" value="1"/>
</dbReference>